<sequence length="63" mass="6759">FLSLGNSQTHANELISSFEPVVRAPPRCSEKVKRVETTKAGREGSAKVLPHFGTNIAALLAII</sequence>
<gene>
    <name evidence="1" type="ORF">TorRG33x02_219690</name>
</gene>
<keyword evidence="2" id="KW-1185">Reference proteome</keyword>
<accession>A0A2P5E9N4</accession>
<evidence type="ECO:0000313" key="2">
    <source>
        <dbReference type="Proteomes" id="UP000237000"/>
    </source>
</evidence>
<dbReference type="AlphaFoldDB" id="A0A2P5E9N4"/>
<dbReference type="EMBL" id="JXTC01000198">
    <property type="protein sequence ID" value="PON82267.1"/>
    <property type="molecule type" value="Genomic_DNA"/>
</dbReference>
<organism evidence="1 2">
    <name type="scientific">Trema orientale</name>
    <name type="common">Charcoal tree</name>
    <name type="synonym">Celtis orientalis</name>
    <dbReference type="NCBI Taxonomy" id="63057"/>
    <lineage>
        <taxon>Eukaryota</taxon>
        <taxon>Viridiplantae</taxon>
        <taxon>Streptophyta</taxon>
        <taxon>Embryophyta</taxon>
        <taxon>Tracheophyta</taxon>
        <taxon>Spermatophyta</taxon>
        <taxon>Magnoliopsida</taxon>
        <taxon>eudicotyledons</taxon>
        <taxon>Gunneridae</taxon>
        <taxon>Pentapetalae</taxon>
        <taxon>rosids</taxon>
        <taxon>fabids</taxon>
        <taxon>Rosales</taxon>
        <taxon>Cannabaceae</taxon>
        <taxon>Trema</taxon>
    </lineage>
</organism>
<dbReference type="InParanoid" id="A0A2P5E9N4"/>
<comment type="caution">
    <text evidence="1">The sequence shown here is derived from an EMBL/GenBank/DDBJ whole genome shotgun (WGS) entry which is preliminary data.</text>
</comment>
<name>A0A2P5E9N4_TREOI</name>
<evidence type="ECO:0000313" key="1">
    <source>
        <dbReference type="EMBL" id="PON82267.1"/>
    </source>
</evidence>
<reference evidence="2" key="1">
    <citation type="submission" date="2016-06" db="EMBL/GenBank/DDBJ databases">
        <title>Parallel loss of symbiosis genes in relatives of nitrogen-fixing non-legume Parasponia.</title>
        <authorList>
            <person name="Van Velzen R."/>
            <person name="Holmer R."/>
            <person name="Bu F."/>
            <person name="Rutten L."/>
            <person name="Van Zeijl A."/>
            <person name="Liu W."/>
            <person name="Santuari L."/>
            <person name="Cao Q."/>
            <person name="Sharma T."/>
            <person name="Shen D."/>
            <person name="Roswanjaya Y."/>
            <person name="Wardhani T."/>
            <person name="Kalhor M.S."/>
            <person name="Jansen J."/>
            <person name="Van den Hoogen J."/>
            <person name="Gungor B."/>
            <person name="Hartog M."/>
            <person name="Hontelez J."/>
            <person name="Verver J."/>
            <person name="Yang W.-C."/>
            <person name="Schijlen E."/>
            <person name="Repin R."/>
            <person name="Schilthuizen M."/>
            <person name="Schranz E."/>
            <person name="Heidstra R."/>
            <person name="Miyata K."/>
            <person name="Fedorova E."/>
            <person name="Kohlen W."/>
            <person name="Bisseling T."/>
            <person name="Smit S."/>
            <person name="Geurts R."/>
        </authorList>
    </citation>
    <scope>NUCLEOTIDE SEQUENCE [LARGE SCALE GENOMIC DNA]</scope>
    <source>
        <strain evidence="2">cv. RG33-2</strain>
    </source>
</reference>
<dbReference type="Proteomes" id="UP000237000">
    <property type="component" value="Unassembled WGS sequence"/>
</dbReference>
<protein>
    <submittedName>
        <fullName evidence="1">Uncharacterized protein</fullName>
    </submittedName>
</protein>
<proteinExistence type="predicted"/>
<feature type="non-terminal residue" evidence="1">
    <location>
        <position position="1"/>
    </location>
</feature>